<feature type="compositionally biased region" description="Low complexity" evidence="7">
    <location>
        <begin position="453"/>
        <end position="467"/>
    </location>
</feature>
<feature type="region of interest" description="Disordered" evidence="7">
    <location>
        <begin position="552"/>
        <end position="646"/>
    </location>
</feature>
<feature type="compositionally biased region" description="Polar residues" evidence="7">
    <location>
        <begin position="582"/>
        <end position="608"/>
    </location>
</feature>
<name>A0ABP0D3T8_9PEZI</name>
<feature type="compositionally biased region" description="Low complexity" evidence="7">
    <location>
        <begin position="194"/>
        <end position="230"/>
    </location>
</feature>
<feature type="domain" description="Zn(2)-C6 fungal-type" evidence="8">
    <location>
        <begin position="23"/>
        <end position="53"/>
    </location>
</feature>
<dbReference type="SUPFAM" id="SSF57701">
    <property type="entry name" value="Zn2/Cys6 DNA-binding domain"/>
    <property type="match status" value="1"/>
</dbReference>
<dbReference type="PROSITE" id="PS00463">
    <property type="entry name" value="ZN2_CY6_FUNGAL_1"/>
    <property type="match status" value="1"/>
</dbReference>
<dbReference type="Gene3D" id="4.10.240.10">
    <property type="entry name" value="Zn(2)-C6 fungal-type DNA-binding domain"/>
    <property type="match status" value="1"/>
</dbReference>
<protein>
    <recommendedName>
        <fullName evidence="8">Zn(2)-C6 fungal-type domain-containing protein</fullName>
    </recommendedName>
</protein>
<keyword evidence="10" id="KW-1185">Reference proteome</keyword>
<feature type="compositionally biased region" description="Gly residues" evidence="7">
    <location>
        <begin position="60"/>
        <end position="74"/>
    </location>
</feature>
<dbReference type="PROSITE" id="PS50048">
    <property type="entry name" value="ZN2_CY6_FUNGAL_2"/>
    <property type="match status" value="1"/>
</dbReference>
<evidence type="ECO:0000256" key="5">
    <source>
        <dbReference type="ARBA" id="ARBA00023163"/>
    </source>
</evidence>
<dbReference type="InterPro" id="IPR036864">
    <property type="entry name" value="Zn2-C6_fun-type_DNA-bd_sf"/>
</dbReference>
<dbReference type="CDD" id="cd00067">
    <property type="entry name" value="GAL4"/>
    <property type="match status" value="1"/>
</dbReference>
<evidence type="ECO:0000313" key="9">
    <source>
        <dbReference type="EMBL" id="CAK7237936.1"/>
    </source>
</evidence>
<keyword evidence="6" id="KW-0539">Nucleus</keyword>
<dbReference type="Pfam" id="PF11951">
    <property type="entry name" value="Fungal_trans_2"/>
    <property type="match status" value="1"/>
</dbReference>
<feature type="region of interest" description="Disordered" evidence="7">
    <location>
        <begin position="57"/>
        <end position="311"/>
    </location>
</feature>
<dbReference type="Pfam" id="PF00172">
    <property type="entry name" value="Zn_clus"/>
    <property type="match status" value="1"/>
</dbReference>
<dbReference type="PANTHER" id="PTHR37534">
    <property type="entry name" value="TRANSCRIPTIONAL ACTIVATOR PROTEIN UGA3"/>
    <property type="match status" value="1"/>
</dbReference>
<feature type="region of interest" description="Disordered" evidence="7">
    <location>
        <begin position="793"/>
        <end position="824"/>
    </location>
</feature>
<evidence type="ECO:0000259" key="8">
    <source>
        <dbReference type="PROSITE" id="PS50048"/>
    </source>
</evidence>
<feature type="compositionally biased region" description="Basic and acidic residues" evidence="7">
    <location>
        <begin position="443"/>
        <end position="452"/>
    </location>
</feature>
<keyword evidence="3" id="KW-0805">Transcription regulation</keyword>
<dbReference type="Proteomes" id="UP001642406">
    <property type="component" value="Unassembled WGS sequence"/>
</dbReference>
<feature type="region of interest" description="Disordered" evidence="7">
    <location>
        <begin position="443"/>
        <end position="489"/>
    </location>
</feature>
<dbReference type="PANTHER" id="PTHR37534:SF3">
    <property type="entry name" value="ZN(II)2CYS6 TRANSCRIPTION FACTOR (EUROFUNG)"/>
    <property type="match status" value="1"/>
</dbReference>
<keyword evidence="4" id="KW-0238">DNA-binding</keyword>
<sequence length="1002" mass="106223">MTSTPIRKKPRKSRSRGLRTNTGCLTCRKRHKKCDEQLPICGSCQLANRPCVYADASASGRGGGASSTAGGGTAIGPVSPSGSPAPPSHRGSGGAAGDNNDGQPPQLRVSPASGSSSVNGGNGGVSGGTGAGVSSSSTNAGTNSTSSGTIVLRELPPPPPLRSPPAARGLPHIGGSPSSSGIGGGGVGGGGPRSHATSSSQQTSASAAGGVAVGAAHQPPPSSATSAPQQLFGHAGHGLNHSNTLRHDGSPHSSNGPGSGPSDTAAAAGGASSSYLAANDNNSLHHNLTGHRGQNGSNIHNGTSPFSPEVTTAVPGGGAAFASSPGNLSITSDILLTAGGASIGWLDLLASDAAMADASFSLVPPPQGQDLNQRIESRLQTIYDGSPMSEENAAAEQQIFEEDARLAQRAYLQQQYQIYLEQYQLQQQQQAQQAQQQQFEEQQRRQQQEQERQQAQQQQAQQQHQYLSPSNTAPRHHPQQLPPDGDKSPWQELEDIVLLEHEKELFRIFIERAAGWLEFMDPDKHFSTYATRLALRNLGLMKAILALTARHKAMSQPTPAPSPKKSASRSLPTQPDADSPASAHTNSAQTDANGTSGTSSEPSSQRATTAPPLSSANPNASSSTTGGTPSTTTTKGHRQRSPDVHAHHAQAIQYYYETLHYLQHALQFPSYTMSEEILATAIVVSTYEMLDQSASNWQRHLKGVFWIQRSQDVNGASGGLRQAVWWAWLRQDIWAAFKERRTCFSFWKPLVPQDDPENLVRRGDLNTLADRAVYLLSQAVNYAADAQRVATSPAVTSASVTSPAGSNTSGGGGNNRSSEEHLKRAGEKLMASLERWKSCLGPQFQPLPAPTLSPNTLLALPGSGGVSGGDDDLMIDCPFEPIWIHPPRYAVAVMVYHFARILVTLHCPVDPGFFARRYLRVQRTLAEAVANIAGIARMLTDEGCQITVAQCLYGAGLCVQQPRERASILALITACERRTGWPMSTMRSDLQAEWQRVDKDMN</sequence>
<dbReference type="EMBL" id="CAWUHC010000230">
    <property type="protein sequence ID" value="CAK7237936.1"/>
    <property type="molecule type" value="Genomic_DNA"/>
</dbReference>
<comment type="caution">
    <text evidence="9">The sequence shown here is derived from an EMBL/GenBank/DDBJ whole genome shotgun (WGS) entry which is preliminary data.</text>
</comment>
<dbReference type="SMART" id="SM00066">
    <property type="entry name" value="GAL4"/>
    <property type="match status" value="1"/>
</dbReference>
<feature type="compositionally biased region" description="Low complexity" evidence="7">
    <location>
        <begin position="563"/>
        <end position="572"/>
    </location>
</feature>
<keyword evidence="2" id="KW-0862">Zinc</keyword>
<dbReference type="InterPro" id="IPR021858">
    <property type="entry name" value="Fun_TF"/>
</dbReference>
<comment type="subcellular location">
    <subcellularLocation>
        <location evidence="1">Nucleus</location>
    </subcellularLocation>
</comment>
<evidence type="ECO:0000256" key="1">
    <source>
        <dbReference type="ARBA" id="ARBA00004123"/>
    </source>
</evidence>
<feature type="compositionally biased region" description="Low complexity" evidence="7">
    <location>
        <begin position="164"/>
        <end position="180"/>
    </location>
</feature>
<evidence type="ECO:0000313" key="10">
    <source>
        <dbReference type="Proteomes" id="UP001642406"/>
    </source>
</evidence>
<organism evidence="9 10">
    <name type="scientific">Sporothrix bragantina</name>
    <dbReference type="NCBI Taxonomy" id="671064"/>
    <lineage>
        <taxon>Eukaryota</taxon>
        <taxon>Fungi</taxon>
        <taxon>Dikarya</taxon>
        <taxon>Ascomycota</taxon>
        <taxon>Pezizomycotina</taxon>
        <taxon>Sordariomycetes</taxon>
        <taxon>Sordariomycetidae</taxon>
        <taxon>Ophiostomatales</taxon>
        <taxon>Ophiostomataceae</taxon>
        <taxon>Sporothrix</taxon>
    </lineage>
</organism>
<feature type="compositionally biased region" description="Polar residues" evidence="7">
    <location>
        <begin position="275"/>
        <end position="310"/>
    </location>
</feature>
<feature type="compositionally biased region" description="Low complexity" evidence="7">
    <location>
        <begin position="793"/>
        <end position="807"/>
    </location>
</feature>
<proteinExistence type="predicted"/>
<dbReference type="InterPro" id="IPR001138">
    <property type="entry name" value="Zn2Cys6_DnaBD"/>
</dbReference>
<feature type="compositionally biased region" description="Gly residues" evidence="7">
    <location>
        <begin position="181"/>
        <end position="192"/>
    </location>
</feature>
<reference evidence="9 10" key="1">
    <citation type="submission" date="2024-01" db="EMBL/GenBank/DDBJ databases">
        <authorList>
            <person name="Allen C."/>
            <person name="Tagirdzhanova G."/>
        </authorList>
    </citation>
    <scope>NUCLEOTIDE SEQUENCE [LARGE SCALE GENOMIC DNA]</scope>
</reference>
<feature type="compositionally biased region" description="Low complexity" evidence="7">
    <location>
        <begin position="132"/>
        <end position="154"/>
    </location>
</feature>
<evidence type="ECO:0000256" key="3">
    <source>
        <dbReference type="ARBA" id="ARBA00023015"/>
    </source>
</evidence>
<gene>
    <name evidence="9" type="ORF">SBRCBS47491_010212</name>
</gene>
<feature type="compositionally biased region" description="Low complexity" evidence="7">
    <location>
        <begin position="609"/>
        <end position="634"/>
    </location>
</feature>
<keyword evidence="5" id="KW-0804">Transcription</keyword>
<evidence type="ECO:0000256" key="6">
    <source>
        <dbReference type="ARBA" id="ARBA00023242"/>
    </source>
</evidence>
<feature type="compositionally biased region" description="Gly residues" evidence="7">
    <location>
        <begin position="120"/>
        <end position="131"/>
    </location>
</feature>
<evidence type="ECO:0000256" key="7">
    <source>
        <dbReference type="SAM" id="MobiDB-lite"/>
    </source>
</evidence>
<feature type="compositionally biased region" description="Low complexity" evidence="7">
    <location>
        <begin position="251"/>
        <end position="274"/>
    </location>
</feature>
<evidence type="ECO:0000256" key="2">
    <source>
        <dbReference type="ARBA" id="ARBA00022833"/>
    </source>
</evidence>
<evidence type="ECO:0000256" key="4">
    <source>
        <dbReference type="ARBA" id="ARBA00023125"/>
    </source>
</evidence>
<accession>A0ABP0D3T8</accession>